<dbReference type="AlphaFoldDB" id="A0A917IX39"/>
<dbReference type="EMBL" id="BMIB01000002">
    <property type="protein sequence ID" value="GGH66662.1"/>
    <property type="molecule type" value="Genomic_DNA"/>
</dbReference>
<dbReference type="SUPFAM" id="SSF46955">
    <property type="entry name" value="Putative DNA-binding domain"/>
    <property type="match status" value="1"/>
</dbReference>
<proteinExistence type="predicted"/>
<sequence length="113" mass="13413">MKTMNHNENNQTVMLFPFDPEVFWQRVRVIIREEVSRVEKATPVTSMYETPGLEYKPLYKTEEICNLFQISKPTIYAWVECGKLKPVKIRSRVFFLWQDIQELLKEGRKDAAA</sequence>
<dbReference type="InterPro" id="IPR041657">
    <property type="entry name" value="HTH_17"/>
</dbReference>
<evidence type="ECO:0000313" key="3">
    <source>
        <dbReference type="Proteomes" id="UP000627292"/>
    </source>
</evidence>
<dbReference type="RefSeq" id="WP_188951987.1">
    <property type="nucleotide sequence ID" value="NZ_BMIB01000002.1"/>
</dbReference>
<accession>A0A917IX39</accession>
<comment type="caution">
    <text evidence="2">The sequence shown here is derived from an EMBL/GenBank/DDBJ whole genome shotgun (WGS) entry which is preliminary data.</text>
</comment>
<dbReference type="InterPro" id="IPR009061">
    <property type="entry name" value="DNA-bd_dom_put_sf"/>
</dbReference>
<dbReference type="Proteomes" id="UP000627292">
    <property type="component" value="Unassembled WGS sequence"/>
</dbReference>
<protein>
    <recommendedName>
        <fullName evidence="1">Helix-turn-helix domain-containing protein</fullName>
    </recommendedName>
</protein>
<name>A0A917IX39_9BACT</name>
<dbReference type="Pfam" id="PF12728">
    <property type="entry name" value="HTH_17"/>
    <property type="match status" value="1"/>
</dbReference>
<evidence type="ECO:0000313" key="2">
    <source>
        <dbReference type="EMBL" id="GGH66662.1"/>
    </source>
</evidence>
<keyword evidence="3" id="KW-1185">Reference proteome</keyword>
<reference evidence="2" key="2">
    <citation type="submission" date="2020-09" db="EMBL/GenBank/DDBJ databases">
        <authorList>
            <person name="Sun Q."/>
            <person name="Zhou Y."/>
        </authorList>
    </citation>
    <scope>NUCLEOTIDE SEQUENCE</scope>
    <source>
        <strain evidence="2">CGMCC 1.15290</strain>
    </source>
</reference>
<feature type="domain" description="Helix-turn-helix" evidence="1">
    <location>
        <begin position="58"/>
        <end position="107"/>
    </location>
</feature>
<organism evidence="2 3">
    <name type="scientific">Filimonas zeae</name>
    <dbReference type="NCBI Taxonomy" id="1737353"/>
    <lineage>
        <taxon>Bacteria</taxon>
        <taxon>Pseudomonadati</taxon>
        <taxon>Bacteroidota</taxon>
        <taxon>Chitinophagia</taxon>
        <taxon>Chitinophagales</taxon>
        <taxon>Chitinophagaceae</taxon>
        <taxon>Filimonas</taxon>
    </lineage>
</organism>
<reference evidence="2" key="1">
    <citation type="journal article" date="2014" name="Int. J. Syst. Evol. Microbiol.">
        <title>Complete genome sequence of Corynebacterium casei LMG S-19264T (=DSM 44701T), isolated from a smear-ripened cheese.</title>
        <authorList>
            <consortium name="US DOE Joint Genome Institute (JGI-PGF)"/>
            <person name="Walter F."/>
            <person name="Albersmeier A."/>
            <person name="Kalinowski J."/>
            <person name="Ruckert C."/>
        </authorList>
    </citation>
    <scope>NUCLEOTIDE SEQUENCE</scope>
    <source>
        <strain evidence="2">CGMCC 1.15290</strain>
    </source>
</reference>
<gene>
    <name evidence="2" type="ORF">GCM10011379_21060</name>
</gene>
<evidence type="ECO:0000259" key="1">
    <source>
        <dbReference type="Pfam" id="PF12728"/>
    </source>
</evidence>